<evidence type="ECO:0000259" key="2">
    <source>
        <dbReference type="Pfam" id="PF14018"/>
    </source>
</evidence>
<accession>A0A444J3T4</accession>
<gene>
    <name evidence="3" type="ORF">H206_06259</name>
</gene>
<feature type="transmembrane region" description="Helical" evidence="1">
    <location>
        <begin position="117"/>
        <end position="134"/>
    </location>
</feature>
<sequence>MCSYHSGSVAASFLLAAENAPIPPIKVNIMKSLNSMKQLQDQGTFKLLVLSSVTCGVYGAYYIKRQTAKINGLVDKKNNISEEFVHFLFVSSYVSLMFFVSSLFVDKGHSIEKMSSFIALAWEVMAIIWTFKAGNRLNAYYDIPSSDIVSFDRCWMFLFGIFYFNYHINQLIEYGIGSDSLE</sequence>
<keyword evidence="1" id="KW-0812">Transmembrane</keyword>
<organism evidence="3 4">
    <name type="scientific">Candidatus Electrothrix aarhusensis</name>
    <dbReference type="NCBI Taxonomy" id="1859131"/>
    <lineage>
        <taxon>Bacteria</taxon>
        <taxon>Pseudomonadati</taxon>
        <taxon>Thermodesulfobacteriota</taxon>
        <taxon>Desulfobulbia</taxon>
        <taxon>Desulfobulbales</taxon>
        <taxon>Desulfobulbaceae</taxon>
        <taxon>Candidatus Electrothrix</taxon>
    </lineage>
</organism>
<feature type="transmembrane region" description="Helical" evidence="1">
    <location>
        <begin position="43"/>
        <end position="63"/>
    </location>
</feature>
<feature type="domain" description="DUF4234" evidence="2">
    <location>
        <begin position="45"/>
        <end position="138"/>
    </location>
</feature>
<dbReference type="Proteomes" id="UP000287853">
    <property type="component" value="Unassembled WGS sequence"/>
</dbReference>
<name>A0A444J3T4_9BACT</name>
<keyword evidence="1" id="KW-1133">Transmembrane helix</keyword>
<feature type="transmembrane region" description="Helical" evidence="1">
    <location>
        <begin position="84"/>
        <end position="105"/>
    </location>
</feature>
<reference evidence="3 4" key="1">
    <citation type="submission" date="2017-01" db="EMBL/GenBank/DDBJ databases">
        <title>The cable genome- insights into the physiology and evolution of filamentous bacteria capable of sulfide oxidation via long distance electron transfer.</title>
        <authorList>
            <person name="Schreiber L."/>
            <person name="Bjerg J.T."/>
            <person name="Boggild A."/>
            <person name="Van De Vossenberg J."/>
            <person name="Meysman F."/>
            <person name="Nielsen L.P."/>
            <person name="Schramm A."/>
            <person name="Kjeldsen K.U."/>
        </authorList>
    </citation>
    <scope>NUCLEOTIDE SEQUENCE [LARGE SCALE GENOMIC DNA]</scope>
    <source>
        <strain evidence="3">MCF</strain>
    </source>
</reference>
<evidence type="ECO:0000313" key="4">
    <source>
        <dbReference type="Proteomes" id="UP000287853"/>
    </source>
</evidence>
<dbReference type="EMBL" id="MTKO01000031">
    <property type="protein sequence ID" value="RWX47600.1"/>
    <property type="molecule type" value="Genomic_DNA"/>
</dbReference>
<evidence type="ECO:0000256" key="1">
    <source>
        <dbReference type="SAM" id="Phobius"/>
    </source>
</evidence>
<feature type="transmembrane region" description="Helical" evidence="1">
    <location>
        <begin position="154"/>
        <end position="172"/>
    </location>
</feature>
<dbReference type="InterPro" id="IPR025328">
    <property type="entry name" value="DUF4234"/>
</dbReference>
<keyword evidence="1" id="KW-0472">Membrane</keyword>
<dbReference type="Pfam" id="PF14018">
    <property type="entry name" value="DUF4234"/>
    <property type="match status" value="1"/>
</dbReference>
<proteinExistence type="predicted"/>
<dbReference type="AlphaFoldDB" id="A0A444J3T4"/>
<comment type="caution">
    <text evidence="3">The sequence shown here is derived from an EMBL/GenBank/DDBJ whole genome shotgun (WGS) entry which is preliminary data.</text>
</comment>
<keyword evidence="4" id="KW-1185">Reference proteome</keyword>
<protein>
    <recommendedName>
        <fullName evidence="2">DUF4234 domain-containing protein</fullName>
    </recommendedName>
</protein>
<evidence type="ECO:0000313" key="3">
    <source>
        <dbReference type="EMBL" id="RWX47600.1"/>
    </source>
</evidence>